<organism evidence="2 3">
    <name type="scientific">Vigna unguiculata</name>
    <name type="common">Cowpea</name>
    <dbReference type="NCBI Taxonomy" id="3917"/>
    <lineage>
        <taxon>Eukaryota</taxon>
        <taxon>Viridiplantae</taxon>
        <taxon>Streptophyta</taxon>
        <taxon>Embryophyta</taxon>
        <taxon>Tracheophyta</taxon>
        <taxon>Spermatophyta</taxon>
        <taxon>Magnoliopsida</taxon>
        <taxon>eudicotyledons</taxon>
        <taxon>Gunneridae</taxon>
        <taxon>Pentapetalae</taxon>
        <taxon>rosids</taxon>
        <taxon>fabids</taxon>
        <taxon>Fabales</taxon>
        <taxon>Fabaceae</taxon>
        <taxon>Papilionoideae</taxon>
        <taxon>50 kb inversion clade</taxon>
        <taxon>NPAAA clade</taxon>
        <taxon>indigoferoid/millettioid clade</taxon>
        <taxon>Phaseoleae</taxon>
        <taxon>Vigna</taxon>
    </lineage>
</organism>
<dbReference type="EMBL" id="CP039349">
    <property type="protein sequence ID" value="QCD93408.1"/>
    <property type="molecule type" value="Genomic_DNA"/>
</dbReference>
<gene>
    <name evidence="2" type="ORF">DEO72_LG5g1483</name>
</gene>
<protein>
    <submittedName>
        <fullName evidence="2">Uncharacterized protein</fullName>
    </submittedName>
</protein>
<accession>A0A4D6LYJ9</accession>
<evidence type="ECO:0000313" key="2">
    <source>
        <dbReference type="EMBL" id="QCD93408.1"/>
    </source>
</evidence>
<evidence type="ECO:0000313" key="3">
    <source>
        <dbReference type="Proteomes" id="UP000501690"/>
    </source>
</evidence>
<keyword evidence="3" id="KW-1185">Reference proteome</keyword>
<proteinExistence type="predicted"/>
<feature type="region of interest" description="Disordered" evidence="1">
    <location>
        <begin position="48"/>
        <end position="70"/>
    </location>
</feature>
<dbReference type="AlphaFoldDB" id="A0A4D6LYJ9"/>
<dbReference type="Proteomes" id="UP000501690">
    <property type="component" value="Linkage Group LG5"/>
</dbReference>
<reference evidence="2 3" key="1">
    <citation type="submission" date="2019-04" db="EMBL/GenBank/DDBJ databases">
        <title>An improved genome assembly and genetic linkage map for asparagus bean, Vigna unguiculata ssp. sesquipedialis.</title>
        <authorList>
            <person name="Xia Q."/>
            <person name="Zhang R."/>
            <person name="Dong Y."/>
        </authorList>
    </citation>
    <scope>NUCLEOTIDE SEQUENCE [LARGE SCALE GENOMIC DNA]</scope>
    <source>
        <tissue evidence="2">Leaf</tissue>
    </source>
</reference>
<sequence>MMLLSKLPLNVFEVSTLTSQLNGMKALVNFLVQNYQGELPRDFTMYHAPTISDQGSVPNDETNDQHQAPH</sequence>
<feature type="compositionally biased region" description="Polar residues" evidence="1">
    <location>
        <begin position="51"/>
        <end position="60"/>
    </location>
</feature>
<evidence type="ECO:0000256" key="1">
    <source>
        <dbReference type="SAM" id="MobiDB-lite"/>
    </source>
</evidence>
<name>A0A4D6LYJ9_VIGUN</name>